<dbReference type="eggNOG" id="COG0286">
    <property type="taxonomic scope" value="Bacteria"/>
</dbReference>
<dbReference type="KEGG" id="gbm:Gbem_2995"/>
<evidence type="ECO:0000256" key="2">
    <source>
        <dbReference type="ARBA" id="ARBA00022747"/>
    </source>
</evidence>
<evidence type="ECO:0000256" key="1">
    <source>
        <dbReference type="ARBA" id="ARBA00006594"/>
    </source>
</evidence>
<organism evidence="6 7">
    <name type="scientific">Citrifermentans bemidjiense (strain ATCC BAA-1014 / DSM 16622 / JCM 12645 / Bem)</name>
    <name type="common">Geobacter bemidjiensis</name>
    <dbReference type="NCBI Taxonomy" id="404380"/>
    <lineage>
        <taxon>Bacteria</taxon>
        <taxon>Pseudomonadati</taxon>
        <taxon>Thermodesulfobacteriota</taxon>
        <taxon>Desulfuromonadia</taxon>
        <taxon>Geobacterales</taxon>
        <taxon>Geobacteraceae</taxon>
        <taxon>Citrifermentans</taxon>
    </lineage>
</organism>
<dbReference type="InterPro" id="IPR003356">
    <property type="entry name" value="DNA_methylase_A-5"/>
</dbReference>
<dbReference type="Gene3D" id="3.90.220.20">
    <property type="entry name" value="DNA methylase specificity domains"/>
    <property type="match status" value="1"/>
</dbReference>
<dbReference type="SUPFAM" id="SSF46955">
    <property type="entry name" value="Putative DNA-binding domain"/>
    <property type="match status" value="1"/>
</dbReference>
<dbReference type="GO" id="GO:0008170">
    <property type="term" value="F:N-methyltransferase activity"/>
    <property type="evidence" value="ECO:0007669"/>
    <property type="project" value="InterPro"/>
</dbReference>
<dbReference type="InterPro" id="IPR052916">
    <property type="entry name" value="Type-I_RE_MTase_Subunit"/>
</dbReference>
<accession>B5E829</accession>
<dbReference type="Gene3D" id="1.10.1660.10">
    <property type="match status" value="1"/>
</dbReference>
<keyword evidence="7" id="KW-1185">Reference proteome</keyword>
<dbReference type="RefSeq" id="WP_012531424.1">
    <property type="nucleotide sequence ID" value="NC_011146.1"/>
</dbReference>
<gene>
    <name evidence="6" type="ordered locus">Gbem_2995</name>
</gene>
<dbReference type="InterPro" id="IPR002052">
    <property type="entry name" value="DNA_methylase_N6_adenine_CS"/>
</dbReference>
<reference evidence="6 7" key="2">
    <citation type="journal article" date="2010" name="BMC Genomics">
        <title>The genome of Geobacter bemidjiensis, exemplar for the subsurface clade of Geobacter species that predominate in Fe(III)-reducing subsurface environments.</title>
        <authorList>
            <person name="Aklujkar M."/>
            <person name="Young N.D."/>
            <person name="Holmes D."/>
            <person name="Chavan M."/>
            <person name="Risso C."/>
            <person name="Kiss H.E."/>
            <person name="Han C.S."/>
            <person name="Land M.L."/>
            <person name="Lovley D.R."/>
        </authorList>
    </citation>
    <scope>NUCLEOTIDE SEQUENCE [LARGE SCALE GENOMIC DNA]</scope>
    <source>
        <strain evidence="7">ATCC BAA-1014 / DSM 16622 / JCM 12645 / Bem</strain>
    </source>
</reference>
<dbReference type="PANTHER" id="PTHR42998">
    <property type="entry name" value="TYPE I RESTRICTION ENZYME HINDVIIP M PROTEIN-RELATED"/>
    <property type="match status" value="1"/>
</dbReference>
<dbReference type="InterPro" id="IPR044946">
    <property type="entry name" value="Restrct_endonuc_typeI_TRD_sf"/>
</dbReference>
<dbReference type="Pfam" id="PF12728">
    <property type="entry name" value="HTH_17"/>
    <property type="match status" value="1"/>
</dbReference>
<dbReference type="PRINTS" id="PR00507">
    <property type="entry name" value="N12N6MTFRASE"/>
</dbReference>
<keyword evidence="2" id="KW-0680">Restriction system</keyword>
<dbReference type="Pfam" id="PF02384">
    <property type="entry name" value="N6_Mtase"/>
    <property type="match status" value="1"/>
</dbReference>
<dbReference type="GO" id="GO:0009307">
    <property type="term" value="P:DNA restriction-modification system"/>
    <property type="evidence" value="ECO:0007669"/>
    <property type="project" value="UniProtKB-KW"/>
</dbReference>
<dbReference type="EMBL" id="CP001124">
    <property type="protein sequence ID" value="ACH39998.1"/>
    <property type="molecule type" value="Genomic_DNA"/>
</dbReference>
<evidence type="ECO:0000256" key="3">
    <source>
        <dbReference type="ARBA" id="ARBA00023125"/>
    </source>
</evidence>
<evidence type="ECO:0000259" key="5">
    <source>
        <dbReference type="Pfam" id="PF12728"/>
    </source>
</evidence>
<dbReference type="REBASE" id="18759">
    <property type="entry name" value="M.GbeBORF2995P"/>
</dbReference>
<dbReference type="InterPro" id="IPR029063">
    <property type="entry name" value="SAM-dependent_MTases_sf"/>
</dbReference>
<sequence>MTQLVTLAEAASYLGVSKATLRNWDKEGKLKAHRHPLNRYRAYDLTELRALKEQASLLPELEPTPAVADGTQIVDLRSVKRVVARLHAILRNTDGDSSIIQRFDELTKLLFLKLVAERDDEPIFDINSNEDTVSYARRIKKIYHDHSLQYPAVVPQRFSELTSSDSAIRQCGAVLSAVSFAGANFDVKGVAYEEVIRNTFDKSDHQQFFTPHQVVTFMVELLRPFLHGAIGDPACGTAGFLAEVVRTGVEVGSISGFEIDERLSWVSGINLLLHGANKFEIKYFNCGGTLGPLAKPYFNTLDAIITNPPFGSDFNDEDALRDFSLGQGKLSRRRGILFIERCWSLLKDGGVVGIVIDEGVLNLPSATDVRQFILDHFDIMAIVSLPETAFMPYANVNASILFLKKTTEQNRSTEVFFGKADNIGRKSNGDDDTLYDDSGNARPNSELPQILEQWQRKLLGKNIQTTDNFFLANVVENLKNDGSLRFDFRYHHPSRNRSQELLQNAKHRLFSIADLCEERNESVIPSSDMADQVITYTGLANIESRNGVAHQVPTPAASLKSAVKRYEPADIVFARMRPNLRKVALMVFPEGGYVSPECAVLSVRKGKDDQPLVKPEVLAAILRSDLVFGQIMHLISGIGRPRLNSKDLRKVLIPVPPSAIQGEGKHEFEGRLSSARDLRARANALFEEAESLELSAVEELAKKMIEG</sequence>
<dbReference type="PROSITE" id="PS00092">
    <property type="entry name" value="N6_MTASE"/>
    <property type="match status" value="1"/>
</dbReference>
<protein>
    <submittedName>
        <fullName evidence="6">Type I restriction-modification system, DNA adenine N6-methyltransferase subunit</fullName>
    </submittedName>
</protein>
<dbReference type="GO" id="GO:0032259">
    <property type="term" value="P:methylation"/>
    <property type="evidence" value="ECO:0007669"/>
    <property type="project" value="UniProtKB-KW"/>
</dbReference>
<keyword evidence="3" id="KW-0238">DNA-binding</keyword>
<dbReference type="SUPFAM" id="SSF53335">
    <property type="entry name" value="S-adenosyl-L-methionine-dependent methyltransferases"/>
    <property type="match status" value="1"/>
</dbReference>
<dbReference type="GO" id="GO:0006355">
    <property type="term" value="P:regulation of DNA-templated transcription"/>
    <property type="evidence" value="ECO:0007669"/>
    <property type="project" value="InterPro"/>
</dbReference>
<feature type="domain" description="DNA methylase adenine-specific" evidence="4">
    <location>
        <begin position="186"/>
        <end position="435"/>
    </location>
</feature>
<dbReference type="STRING" id="404380.Gbem_2995"/>
<keyword evidence="6" id="KW-0808">Transferase</keyword>
<dbReference type="Gene3D" id="3.40.50.150">
    <property type="entry name" value="Vaccinia Virus protein VP39"/>
    <property type="match status" value="1"/>
</dbReference>
<dbReference type="SUPFAM" id="SSF116734">
    <property type="entry name" value="DNA methylase specificity domain"/>
    <property type="match status" value="1"/>
</dbReference>
<evidence type="ECO:0000313" key="6">
    <source>
        <dbReference type="EMBL" id="ACH39998.1"/>
    </source>
</evidence>
<name>B5E829_CITBB</name>
<reference evidence="6 7" key="1">
    <citation type="submission" date="2008-07" db="EMBL/GenBank/DDBJ databases">
        <title>Complete sequence of Geobacter bemidjiensis BEM.</title>
        <authorList>
            <consortium name="US DOE Joint Genome Institute"/>
            <person name="Lucas S."/>
            <person name="Copeland A."/>
            <person name="Lapidus A."/>
            <person name="Glavina del Rio T."/>
            <person name="Dalin E."/>
            <person name="Tice H."/>
            <person name="Bruce D."/>
            <person name="Goodwin L."/>
            <person name="Pitluck S."/>
            <person name="Kiss H."/>
            <person name="Brettin T."/>
            <person name="Detter J.C."/>
            <person name="Han C."/>
            <person name="Kuske C.R."/>
            <person name="Schmutz J."/>
            <person name="Larimer F."/>
            <person name="Land M."/>
            <person name="Hauser L."/>
            <person name="Kyrpides N."/>
            <person name="Lykidis A."/>
            <person name="Lovley D."/>
            <person name="Richardson P."/>
        </authorList>
    </citation>
    <scope>NUCLEOTIDE SEQUENCE [LARGE SCALE GENOMIC DNA]</scope>
    <source>
        <strain evidence="7">ATCC BAA-1014 / DSM 16622 / JCM 12645 / Bem</strain>
    </source>
</reference>
<dbReference type="Proteomes" id="UP000008825">
    <property type="component" value="Chromosome"/>
</dbReference>
<keyword evidence="6" id="KW-0489">Methyltransferase</keyword>
<evidence type="ECO:0000313" key="7">
    <source>
        <dbReference type="Proteomes" id="UP000008825"/>
    </source>
</evidence>
<dbReference type="CDD" id="cd04762">
    <property type="entry name" value="HTH_MerR-trunc"/>
    <property type="match status" value="1"/>
</dbReference>
<dbReference type="InterPro" id="IPR041657">
    <property type="entry name" value="HTH_17"/>
</dbReference>
<feature type="domain" description="Helix-turn-helix" evidence="5">
    <location>
        <begin position="4"/>
        <end position="54"/>
    </location>
</feature>
<dbReference type="CDD" id="cd02440">
    <property type="entry name" value="AdoMet_MTases"/>
    <property type="match status" value="1"/>
</dbReference>
<dbReference type="HOGENOM" id="CLU_390166_0_0_7"/>
<proteinExistence type="inferred from homology"/>
<comment type="similarity">
    <text evidence="1">Belongs to the N(4)/N(6)-methyltransferase family.</text>
</comment>
<dbReference type="PANTHER" id="PTHR42998:SF1">
    <property type="entry name" value="TYPE I RESTRICTION ENZYME HINDI METHYLASE SUBUNIT"/>
    <property type="match status" value="1"/>
</dbReference>
<dbReference type="InterPro" id="IPR009061">
    <property type="entry name" value="DNA-bd_dom_put_sf"/>
</dbReference>
<dbReference type="OrthoDB" id="9784823at2"/>
<dbReference type="AlphaFoldDB" id="B5E829"/>
<evidence type="ECO:0000259" key="4">
    <source>
        <dbReference type="Pfam" id="PF02384"/>
    </source>
</evidence>
<dbReference type="GO" id="GO:0003677">
    <property type="term" value="F:DNA binding"/>
    <property type="evidence" value="ECO:0007669"/>
    <property type="project" value="UniProtKB-KW"/>
</dbReference>